<dbReference type="PANTHER" id="PTHR46060:SF1">
    <property type="entry name" value="MARINER MOS1 TRANSPOSASE-LIKE PROTEIN"/>
    <property type="match status" value="1"/>
</dbReference>
<protein>
    <submittedName>
        <fullName evidence="1">HTH_48 domain-containing protein</fullName>
    </submittedName>
</protein>
<evidence type="ECO:0000313" key="1">
    <source>
        <dbReference type="EMBL" id="GFR12677.1"/>
    </source>
</evidence>
<dbReference type="InterPro" id="IPR052709">
    <property type="entry name" value="Transposase-MT_Hybrid"/>
</dbReference>
<comment type="caution">
    <text evidence="1">The sequence shown here is derived from an EMBL/GenBank/DDBJ whole genome shotgun (WGS) entry which is preliminary data.</text>
</comment>
<accession>A0A8X6GWT1</accession>
<name>A0A8X6GWT1_TRICU</name>
<gene>
    <name evidence="1" type="primary">NCL1_39999</name>
    <name evidence="1" type="ORF">TNCT_282371</name>
</gene>
<evidence type="ECO:0000313" key="2">
    <source>
        <dbReference type="Proteomes" id="UP000887116"/>
    </source>
</evidence>
<organism evidence="1 2">
    <name type="scientific">Trichonephila clavata</name>
    <name type="common">Joro spider</name>
    <name type="synonym">Nephila clavata</name>
    <dbReference type="NCBI Taxonomy" id="2740835"/>
    <lineage>
        <taxon>Eukaryota</taxon>
        <taxon>Metazoa</taxon>
        <taxon>Ecdysozoa</taxon>
        <taxon>Arthropoda</taxon>
        <taxon>Chelicerata</taxon>
        <taxon>Arachnida</taxon>
        <taxon>Araneae</taxon>
        <taxon>Araneomorphae</taxon>
        <taxon>Entelegynae</taxon>
        <taxon>Araneoidea</taxon>
        <taxon>Nephilidae</taxon>
        <taxon>Trichonephila</taxon>
    </lineage>
</organism>
<reference evidence="1" key="1">
    <citation type="submission" date="2020-07" db="EMBL/GenBank/DDBJ databases">
        <title>Multicomponent nature underlies the extraordinary mechanical properties of spider dragline silk.</title>
        <authorList>
            <person name="Kono N."/>
            <person name="Nakamura H."/>
            <person name="Mori M."/>
            <person name="Yoshida Y."/>
            <person name="Ohtoshi R."/>
            <person name="Malay A.D."/>
            <person name="Moran D.A.P."/>
            <person name="Tomita M."/>
            <person name="Numata K."/>
            <person name="Arakawa K."/>
        </authorList>
    </citation>
    <scope>NUCLEOTIDE SEQUENCE</scope>
</reference>
<dbReference type="Proteomes" id="UP000887116">
    <property type="component" value="Unassembled WGS sequence"/>
</dbReference>
<keyword evidence="2" id="KW-1185">Reference proteome</keyword>
<sequence>MEVTRVKQRAYIKISVLRGRNEMECDSEFVEALGNNALPYRPVVRWVGKFQQKRVSTSDEQRSGRPGSVRTNLTGAVIEQLMDEDRRSRQQRKIQKRTTNALSCQLYVYCVVILLHREGHIALYTAVIN</sequence>
<dbReference type="PANTHER" id="PTHR46060">
    <property type="entry name" value="MARINER MOS1 TRANSPOSASE-LIKE PROTEIN"/>
    <property type="match status" value="1"/>
</dbReference>
<dbReference type="OrthoDB" id="616263at2759"/>
<dbReference type="EMBL" id="BMAO01036721">
    <property type="protein sequence ID" value="GFR12677.1"/>
    <property type="molecule type" value="Genomic_DNA"/>
</dbReference>
<dbReference type="AlphaFoldDB" id="A0A8X6GWT1"/>
<proteinExistence type="predicted"/>